<sequence length="195" mass="22882">MDCLWIKISPSLSKGISIINQLDDTRFEQFVRRIVMKLKLPSTEIFTEEERLKLEKIFGTDQDNLVLSIKTLQYIFKRMLKYIFMPNDLKNDLKTIGLNNEKSEAIVKIWSAETRTSLNELGSIATSETNDSLMFSWKLNAELSSDYRKKYKIPKAYLSFTRENDETEVELTHPELYSMFLQFESIQNELDNLIT</sequence>
<dbReference type="Pfam" id="PF21672">
    <property type="entry name" value="COMM_HN"/>
    <property type="match status" value="1"/>
</dbReference>
<organism evidence="2">
    <name type="scientific">Heliothis virescens</name>
    <name type="common">Tobacco budworm moth</name>
    <dbReference type="NCBI Taxonomy" id="7102"/>
    <lineage>
        <taxon>Eukaryota</taxon>
        <taxon>Metazoa</taxon>
        <taxon>Ecdysozoa</taxon>
        <taxon>Arthropoda</taxon>
        <taxon>Hexapoda</taxon>
        <taxon>Insecta</taxon>
        <taxon>Pterygota</taxon>
        <taxon>Neoptera</taxon>
        <taxon>Endopterygota</taxon>
        <taxon>Lepidoptera</taxon>
        <taxon>Glossata</taxon>
        <taxon>Ditrysia</taxon>
        <taxon>Noctuoidea</taxon>
        <taxon>Noctuidae</taxon>
        <taxon>Heliothinae</taxon>
        <taxon>Heliothis</taxon>
    </lineage>
</organism>
<dbReference type="InterPro" id="IPR017920">
    <property type="entry name" value="COMM"/>
</dbReference>
<dbReference type="AlphaFoldDB" id="A0A2A4IZL4"/>
<reference evidence="2" key="1">
    <citation type="submission" date="2017-09" db="EMBL/GenBank/DDBJ databases">
        <title>Contemporary evolution of a Lepidopteran species, Heliothis virescens, in response to modern agricultural practices.</title>
        <authorList>
            <person name="Fritz M.L."/>
            <person name="Deyonke A.M."/>
            <person name="Papanicolaou A."/>
            <person name="Micinski S."/>
            <person name="Westbrook J."/>
            <person name="Gould F."/>
        </authorList>
    </citation>
    <scope>NUCLEOTIDE SEQUENCE [LARGE SCALE GENOMIC DNA]</scope>
    <source>
        <strain evidence="2">HvINT-</strain>
        <tissue evidence="2">Whole body</tissue>
    </source>
</reference>
<accession>A0A2A4IZL4</accession>
<comment type="caution">
    <text evidence="2">The sequence shown here is derived from an EMBL/GenBank/DDBJ whole genome shotgun (WGS) entry which is preliminary data.</text>
</comment>
<dbReference type="EMBL" id="NWSH01004601">
    <property type="protein sequence ID" value="PCG64868.1"/>
    <property type="molecule type" value="Genomic_DNA"/>
</dbReference>
<feature type="domain" description="COMM" evidence="1">
    <location>
        <begin position="131"/>
        <end position="194"/>
    </location>
</feature>
<evidence type="ECO:0000259" key="1">
    <source>
        <dbReference type="PROSITE" id="PS51269"/>
    </source>
</evidence>
<protein>
    <recommendedName>
        <fullName evidence="1">COMM domain-containing protein</fullName>
    </recommendedName>
</protein>
<evidence type="ECO:0000313" key="2">
    <source>
        <dbReference type="EMBL" id="PCG64868.1"/>
    </source>
</evidence>
<proteinExistence type="predicted"/>
<dbReference type="Pfam" id="PF07258">
    <property type="entry name" value="COMM_domain"/>
    <property type="match status" value="1"/>
</dbReference>
<dbReference type="InterPro" id="IPR037361">
    <property type="entry name" value="COMMD10"/>
</dbReference>
<dbReference type="PANTHER" id="PTHR12333">
    <property type="entry name" value="COMM DOMAIN CONTAINING PROTEIN 10"/>
    <property type="match status" value="1"/>
</dbReference>
<dbReference type="PROSITE" id="PS51269">
    <property type="entry name" value="COMM"/>
    <property type="match status" value="1"/>
</dbReference>
<dbReference type="STRING" id="7102.A0A2A4IZL4"/>
<name>A0A2A4IZL4_HELVI</name>
<gene>
    <name evidence="2" type="ORF">B5V51_10005</name>
</gene>
<dbReference type="PANTHER" id="PTHR12333:SF0">
    <property type="entry name" value="COMM DOMAIN-CONTAINING PROTEIN 10"/>
    <property type="match status" value="1"/>
</dbReference>